<evidence type="ECO:0000313" key="13">
    <source>
        <dbReference type="EMBL" id="HJC48259.1"/>
    </source>
</evidence>
<dbReference type="Gene3D" id="3.40.50.140">
    <property type="match status" value="1"/>
</dbReference>
<evidence type="ECO:0000256" key="4">
    <source>
        <dbReference type="ARBA" id="ARBA00022771"/>
    </source>
</evidence>
<feature type="site" description="Interaction with DNA" evidence="10">
    <location>
        <position position="158"/>
    </location>
</feature>
<reference evidence="13" key="2">
    <citation type="submission" date="2021-04" db="EMBL/GenBank/DDBJ databases">
        <authorList>
            <person name="Gilroy R."/>
        </authorList>
    </citation>
    <scope>NUCLEOTIDE SEQUENCE</scope>
    <source>
        <strain evidence="13">CHK183-5548</strain>
    </source>
</reference>
<dbReference type="GO" id="GO:0005694">
    <property type="term" value="C:chromosome"/>
    <property type="evidence" value="ECO:0007669"/>
    <property type="project" value="InterPro"/>
</dbReference>
<feature type="site" description="Interaction with DNA" evidence="10">
    <location>
        <position position="33"/>
    </location>
</feature>
<dbReference type="InterPro" id="IPR013825">
    <property type="entry name" value="Topo_IA_cen_sub2"/>
</dbReference>
<dbReference type="PANTHER" id="PTHR42785:SF1">
    <property type="entry name" value="DNA TOPOISOMERASE"/>
    <property type="match status" value="1"/>
</dbReference>
<evidence type="ECO:0000256" key="1">
    <source>
        <dbReference type="ARBA" id="ARBA00000213"/>
    </source>
</evidence>
<dbReference type="InterPro" id="IPR023405">
    <property type="entry name" value="Topo_IA_core_domain"/>
</dbReference>
<dbReference type="AlphaFoldDB" id="A0A9D2PDL0"/>
<dbReference type="Pfam" id="PF01751">
    <property type="entry name" value="Toprim"/>
    <property type="match status" value="1"/>
</dbReference>
<reference evidence="13" key="1">
    <citation type="journal article" date="2021" name="PeerJ">
        <title>Extensive microbial diversity within the chicken gut microbiome revealed by metagenomics and culture.</title>
        <authorList>
            <person name="Gilroy R."/>
            <person name="Ravi A."/>
            <person name="Getino M."/>
            <person name="Pursley I."/>
            <person name="Horton D.L."/>
            <person name="Alikhan N.F."/>
            <person name="Baker D."/>
            <person name="Gharbi K."/>
            <person name="Hall N."/>
            <person name="Watson M."/>
            <person name="Adriaenssens E.M."/>
            <person name="Foster-Nyarko E."/>
            <person name="Jarju S."/>
            <person name="Secka A."/>
            <person name="Antonio M."/>
            <person name="Oren A."/>
            <person name="Chaudhuri R.R."/>
            <person name="La Ragione R."/>
            <person name="Hildebrand F."/>
            <person name="Pallen M.J."/>
        </authorList>
    </citation>
    <scope>NUCLEOTIDE SEQUENCE</scope>
    <source>
        <strain evidence="13">CHK183-5548</strain>
    </source>
</reference>
<dbReference type="Gene3D" id="2.70.20.10">
    <property type="entry name" value="Topoisomerase I, domain 3"/>
    <property type="match status" value="1"/>
</dbReference>
<dbReference type="EC" id="5.6.2.1" evidence="10"/>
<dbReference type="InterPro" id="IPR003602">
    <property type="entry name" value="Topo_IA_DNA-bd_dom"/>
</dbReference>
<feature type="site" description="Interaction with DNA" evidence="10">
    <location>
        <position position="142"/>
    </location>
</feature>
<keyword evidence="8 10" id="KW-0238">DNA-binding</keyword>
<keyword evidence="5" id="KW-0862">Zinc</keyword>
<evidence type="ECO:0000256" key="6">
    <source>
        <dbReference type="ARBA" id="ARBA00022842"/>
    </source>
</evidence>
<dbReference type="InterPro" id="IPR000380">
    <property type="entry name" value="Topo_IA"/>
</dbReference>
<dbReference type="Gene3D" id="3.30.65.10">
    <property type="entry name" value="Bacterial Topoisomerase I, domain 1"/>
    <property type="match status" value="2"/>
</dbReference>
<dbReference type="InterPro" id="IPR005733">
    <property type="entry name" value="TopoI_bac-type"/>
</dbReference>
<dbReference type="InterPro" id="IPR006171">
    <property type="entry name" value="TOPRIM_dom"/>
</dbReference>
<dbReference type="Gene3D" id="1.10.460.10">
    <property type="entry name" value="Topoisomerase I, domain 2"/>
    <property type="match status" value="1"/>
</dbReference>
<proteinExistence type="inferred from homology"/>
<feature type="region of interest" description="Interaction with DNA" evidence="10">
    <location>
        <begin position="166"/>
        <end position="171"/>
    </location>
</feature>
<dbReference type="Gene3D" id="1.10.290.10">
    <property type="entry name" value="Topoisomerase I, domain 4"/>
    <property type="match status" value="1"/>
</dbReference>
<dbReference type="PROSITE" id="PS00396">
    <property type="entry name" value="TOPO_IA_1"/>
    <property type="match status" value="1"/>
</dbReference>
<evidence type="ECO:0000256" key="5">
    <source>
        <dbReference type="ARBA" id="ARBA00022833"/>
    </source>
</evidence>
<sequence>MASYLVIVESPAKVKTIKKFLGANYVVDASNGHVRDMPKSQLGFDVANDYEPKYITIRGKGDILAKLRKEVKKADRIYLATDPDREGEAISWHLVKALKLDELKDKKVYRISFNEITKNAVKASLKSPRQIDMNLVDAQQARRVLDRMVGYSISPLLWEKVKRGLSAGRVQSVALRMICDREDEINAFIPEEYWTLDAKLKSEGRKTPLTARFYGTKSEKITIHNQEELNGILKNLEGAQYLVEDVKRGERMKKAPIPFTTSTLQQEASKNLNFSTQKTMRLAQQLYEGVDIKGRGTVGLITYLRTDSTRVAEEADVAAKSFIGEHYGESYVAGEEKSKKASGKIQDAHEAIRPTDITLTPSLVKDSLSRDLFRLYQLIWKRFTASRMKPAVYETTSVKIDAAGYVFTLTASKLAFDGFMSVYVDEEDKEENNVLLNSLKEGDVLPLKELEYGQHFTQPPAHYTEASLVKALEEQGIGRPSTYAPTITTIIARRYVAKENKNLYVTELGEIVNRIMKQCFPSIVDPTFTANLEYLLDKVGDGELPWKSVVRNFYPDLMEAVKKAESELETVTISDEVTDEVCELCGRHMVIKYGPHGKFLACPGFPECKNTKPYFEKIGVKCPLCGGDVVIKKTKKGRKYYGCVNNPECEFMSWQKPTEIKCPECGHYMVEKGNKLLCSNEHCGHSMPKEKNSEKNC</sequence>
<comment type="subunit">
    <text evidence="10">Monomer.</text>
</comment>
<comment type="function">
    <text evidence="10">Releases the supercoiling and torsional tension of DNA, which is introduced during the DNA replication and transcription, by transiently cleaving and rejoining one strand of the DNA duplex. Introduces a single-strand break via transesterification at a target site in duplex DNA. The scissile phosphodiester is attacked by the catalytic tyrosine of the enzyme, resulting in the formation of a DNA-(5'-phosphotyrosyl)-enzyme intermediate and the expulsion of a 3'-OH DNA strand. The free DNA strand then undergoes passage around the unbroken strand, thus removing DNA supercoils. Finally, in the religation step, the DNA 3'-OH attacks the covalent intermediate to expel the active-site tyrosine and restore the DNA phosphodiester backbone.</text>
</comment>
<feature type="domain" description="Toprim" evidence="11">
    <location>
        <begin position="3"/>
        <end position="116"/>
    </location>
</feature>
<dbReference type="Proteomes" id="UP000823883">
    <property type="component" value="Unassembled WGS sequence"/>
</dbReference>
<evidence type="ECO:0000256" key="2">
    <source>
        <dbReference type="ARBA" id="ARBA00009446"/>
    </source>
</evidence>
<dbReference type="InterPro" id="IPR028612">
    <property type="entry name" value="Topoisom_1_IA"/>
</dbReference>
<dbReference type="SMART" id="SM00437">
    <property type="entry name" value="TOP1Ac"/>
    <property type="match status" value="1"/>
</dbReference>
<keyword evidence="4" id="KW-0863">Zinc-finger</keyword>
<dbReference type="CDD" id="cd03363">
    <property type="entry name" value="TOPRIM_TopoIA_TopoI"/>
    <property type="match status" value="1"/>
</dbReference>
<dbReference type="GO" id="GO:0003677">
    <property type="term" value="F:DNA binding"/>
    <property type="evidence" value="ECO:0007669"/>
    <property type="project" value="UniProtKB-KW"/>
</dbReference>
<evidence type="ECO:0000259" key="11">
    <source>
        <dbReference type="PROSITE" id="PS50880"/>
    </source>
</evidence>
<keyword evidence="7 10" id="KW-0799">Topoisomerase</keyword>
<dbReference type="PRINTS" id="PR00417">
    <property type="entry name" value="PRTPISMRASEI"/>
</dbReference>
<evidence type="ECO:0000313" key="14">
    <source>
        <dbReference type="Proteomes" id="UP000823883"/>
    </source>
</evidence>
<evidence type="ECO:0000256" key="7">
    <source>
        <dbReference type="ARBA" id="ARBA00023029"/>
    </source>
</evidence>
<organism evidence="13 14">
    <name type="scientific">Candidatus Lachnoclostridium pullistercoris</name>
    <dbReference type="NCBI Taxonomy" id="2838632"/>
    <lineage>
        <taxon>Bacteria</taxon>
        <taxon>Bacillati</taxon>
        <taxon>Bacillota</taxon>
        <taxon>Clostridia</taxon>
        <taxon>Lachnospirales</taxon>
        <taxon>Lachnospiraceae</taxon>
    </lineage>
</organism>
<evidence type="ECO:0000256" key="9">
    <source>
        <dbReference type="ARBA" id="ARBA00023235"/>
    </source>
</evidence>
<dbReference type="GO" id="GO:0008270">
    <property type="term" value="F:zinc ion binding"/>
    <property type="evidence" value="ECO:0007669"/>
    <property type="project" value="UniProtKB-KW"/>
</dbReference>
<dbReference type="InterPro" id="IPR013498">
    <property type="entry name" value="Topo_IA_Znf"/>
</dbReference>
<accession>A0A9D2PDL0</accession>
<comment type="similarity">
    <text evidence="2 10">Belongs to the type IA topoisomerase family.</text>
</comment>
<feature type="site" description="Interaction with DNA" evidence="10">
    <location>
        <position position="143"/>
    </location>
</feature>
<dbReference type="HAMAP" id="MF_00952">
    <property type="entry name" value="Topoisom_1_prok"/>
    <property type="match status" value="1"/>
</dbReference>
<comment type="caution">
    <text evidence="13">The sequence shown here is derived from an EMBL/GenBank/DDBJ whole genome shotgun (WGS) entry which is preliminary data.</text>
</comment>
<dbReference type="PROSITE" id="PS50880">
    <property type="entry name" value="TOPRIM"/>
    <property type="match status" value="1"/>
</dbReference>
<evidence type="ECO:0000256" key="3">
    <source>
        <dbReference type="ARBA" id="ARBA00022723"/>
    </source>
</evidence>
<dbReference type="SUPFAM" id="SSF57783">
    <property type="entry name" value="Zinc beta-ribbon"/>
    <property type="match status" value="1"/>
</dbReference>
<dbReference type="InterPro" id="IPR013497">
    <property type="entry name" value="Topo_IA_cen"/>
</dbReference>
<dbReference type="InterPro" id="IPR003601">
    <property type="entry name" value="Topo_IA_2"/>
</dbReference>
<dbReference type="InterPro" id="IPR034149">
    <property type="entry name" value="TOPRIM_TopoI"/>
</dbReference>
<dbReference type="GO" id="GO:0006265">
    <property type="term" value="P:DNA topological change"/>
    <property type="evidence" value="ECO:0007669"/>
    <property type="project" value="UniProtKB-UniRule"/>
</dbReference>
<dbReference type="EMBL" id="DWWL01000059">
    <property type="protein sequence ID" value="HJC48259.1"/>
    <property type="molecule type" value="Genomic_DNA"/>
</dbReference>
<protein>
    <recommendedName>
        <fullName evidence="10">DNA topoisomerase 1</fullName>
        <ecNumber evidence="10">5.6.2.1</ecNumber>
    </recommendedName>
    <alternativeName>
        <fullName evidence="10">DNA topoisomerase I</fullName>
    </alternativeName>
</protein>
<keyword evidence="3" id="KW-0479">Metal-binding</keyword>
<evidence type="ECO:0000256" key="8">
    <source>
        <dbReference type="ARBA" id="ARBA00023125"/>
    </source>
</evidence>
<dbReference type="GO" id="GO:0003917">
    <property type="term" value="F:DNA topoisomerase type I (single strand cut, ATP-independent) activity"/>
    <property type="evidence" value="ECO:0007669"/>
    <property type="project" value="UniProtKB-UniRule"/>
</dbReference>
<dbReference type="PROSITE" id="PS52039">
    <property type="entry name" value="TOPO_IA_2"/>
    <property type="match status" value="1"/>
</dbReference>
<evidence type="ECO:0000256" key="10">
    <source>
        <dbReference type="HAMAP-Rule" id="MF_00952"/>
    </source>
</evidence>
<feature type="active site" description="O-(5'-phospho-DNA)-tyrosine intermediate" evidence="10">
    <location>
        <position position="303"/>
    </location>
</feature>
<dbReference type="CDD" id="cd00186">
    <property type="entry name" value="TOP1Ac"/>
    <property type="match status" value="1"/>
</dbReference>
<dbReference type="Pfam" id="PF01131">
    <property type="entry name" value="Topoisom_bac"/>
    <property type="match status" value="1"/>
</dbReference>
<dbReference type="Pfam" id="PF01396">
    <property type="entry name" value="Zn_ribbon_Top1"/>
    <property type="match status" value="3"/>
</dbReference>
<feature type="site" description="Interaction with DNA" evidence="10">
    <location>
        <position position="151"/>
    </location>
</feature>
<feature type="site" description="Interaction with DNA" evidence="10">
    <location>
        <position position="493"/>
    </location>
</feature>
<dbReference type="NCBIfam" id="TIGR01051">
    <property type="entry name" value="topA_bact"/>
    <property type="match status" value="1"/>
</dbReference>
<feature type="site" description="Interaction with DNA" evidence="10">
    <location>
        <position position="146"/>
    </location>
</feature>
<keyword evidence="9 10" id="KW-0413">Isomerase</keyword>
<name>A0A9D2PDL0_9FIRM</name>
<comment type="catalytic activity">
    <reaction evidence="1 10">
        <text>ATP-independent breakage of single-stranded DNA, followed by passage and rejoining.</text>
        <dbReference type="EC" id="5.6.2.1"/>
    </reaction>
</comment>
<feature type="site" description="Interaction with DNA" evidence="10">
    <location>
        <position position="305"/>
    </location>
</feature>
<evidence type="ECO:0000259" key="12">
    <source>
        <dbReference type="PROSITE" id="PS52039"/>
    </source>
</evidence>
<dbReference type="SUPFAM" id="SSF56712">
    <property type="entry name" value="Prokaryotic type I DNA topoisomerase"/>
    <property type="match status" value="1"/>
</dbReference>
<dbReference type="InterPro" id="IPR023406">
    <property type="entry name" value="Topo_IA_AS"/>
</dbReference>
<feature type="domain" description="Topo IA-type catalytic" evidence="12">
    <location>
        <begin position="132"/>
        <end position="561"/>
    </location>
</feature>
<keyword evidence="6" id="KW-0460">Magnesium</keyword>
<dbReference type="InterPro" id="IPR013826">
    <property type="entry name" value="Topo_IA_cen_sub3"/>
</dbReference>
<dbReference type="SMART" id="SM00436">
    <property type="entry name" value="TOP1Bc"/>
    <property type="match status" value="1"/>
</dbReference>
<dbReference type="InterPro" id="IPR013824">
    <property type="entry name" value="Topo_IA_cen_sub1"/>
</dbReference>
<dbReference type="SMART" id="SM00493">
    <property type="entry name" value="TOPRIM"/>
    <property type="match status" value="1"/>
</dbReference>
<gene>
    <name evidence="10 13" type="primary">topA</name>
    <name evidence="13" type="ORF">IAA04_09435</name>
</gene>
<dbReference type="PANTHER" id="PTHR42785">
    <property type="entry name" value="DNA TOPOISOMERASE, TYPE IA, CORE"/>
    <property type="match status" value="1"/>
</dbReference>